<dbReference type="InterPro" id="IPR001268">
    <property type="entry name" value="NADH_UbQ_OxRdtase_30kDa_su"/>
</dbReference>
<accession>A0A947GBJ4</accession>
<name>A0A947GBJ4_HYDSH</name>
<evidence type="ECO:0000256" key="1">
    <source>
        <dbReference type="ARBA" id="ARBA00007569"/>
    </source>
</evidence>
<keyword evidence="2" id="KW-0472">Membrane</keyword>
<dbReference type="InterPro" id="IPR037232">
    <property type="entry name" value="NADH_quin_OxRdtase_su_C/D-like"/>
</dbReference>
<protein>
    <submittedName>
        <fullName evidence="4">NADH-quinone oxidoreductase subunit C</fullName>
    </submittedName>
</protein>
<dbReference type="GO" id="GO:0008137">
    <property type="term" value="F:NADH dehydrogenase (ubiquinone) activity"/>
    <property type="evidence" value="ECO:0007669"/>
    <property type="project" value="InterPro"/>
</dbReference>
<comment type="caution">
    <text evidence="4">The sequence shown here is derived from an EMBL/GenBank/DDBJ whole genome shotgun (WGS) entry which is preliminary data.</text>
</comment>
<evidence type="ECO:0000313" key="4">
    <source>
        <dbReference type="EMBL" id="MBT9282189.1"/>
    </source>
</evidence>
<feature type="domain" description="NADH:ubiquinone oxidoreductase 30kDa subunit" evidence="3">
    <location>
        <begin position="30"/>
        <end position="138"/>
    </location>
</feature>
<dbReference type="EMBL" id="JAHHQF010000050">
    <property type="protein sequence ID" value="MBT9282189.1"/>
    <property type="molecule type" value="Genomic_DNA"/>
</dbReference>
<feature type="transmembrane region" description="Helical" evidence="2">
    <location>
        <begin position="139"/>
        <end position="162"/>
    </location>
</feature>
<gene>
    <name evidence="4" type="ORF">KM312_05970</name>
</gene>
<dbReference type="Proteomes" id="UP000748108">
    <property type="component" value="Unassembled WGS sequence"/>
</dbReference>
<evidence type="ECO:0000256" key="2">
    <source>
        <dbReference type="SAM" id="Phobius"/>
    </source>
</evidence>
<dbReference type="Pfam" id="PF00329">
    <property type="entry name" value="Complex1_30kDa"/>
    <property type="match status" value="1"/>
</dbReference>
<dbReference type="Gene3D" id="3.30.460.80">
    <property type="entry name" value="NADH:ubiquinone oxidoreductase, 30kDa subunit"/>
    <property type="match status" value="1"/>
</dbReference>
<proteinExistence type="inferred from homology"/>
<dbReference type="SUPFAM" id="SSF143243">
    <property type="entry name" value="Nqo5-like"/>
    <property type="match status" value="1"/>
</dbReference>
<comment type="similarity">
    <text evidence="1">Belongs to the complex I 30 kDa subunit family.</text>
</comment>
<keyword evidence="2" id="KW-1133">Transmembrane helix</keyword>
<reference evidence="4" key="1">
    <citation type="journal article" date="2021" name="Microbiology">
        <title>Metagenomic Analysis of the Microbial Community in the Underground Coal Fire Area (Kemerovo Region, Russia) Revealed Predominance of Thermophilic Members of the Phyla Deinococcus-thermus, Aquificae, and Firmicutes.</title>
        <authorList>
            <person name="Kadnikov V."/>
            <person name="Mardanov A.V."/>
            <person name="Beletsky A.V."/>
            <person name="Karnachuk O.V."/>
            <person name="Ravin N.V."/>
        </authorList>
    </citation>
    <scope>NUCLEOTIDE SEQUENCE</scope>
    <source>
        <strain evidence="4">RBS10-49</strain>
    </source>
</reference>
<dbReference type="AlphaFoldDB" id="A0A947GBJ4"/>
<evidence type="ECO:0000259" key="3">
    <source>
        <dbReference type="Pfam" id="PF00329"/>
    </source>
</evidence>
<organism evidence="4 5">
    <name type="scientific">Hydrogenibacillus schlegelii</name>
    <name type="common">Bacillus schlegelii</name>
    <dbReference type="NCBI Taxonomy" id="1484"/>
    <lineage>
        <taxon>Bacteria</taxon>
        <taxon>Bacillati</taxon>
        <taxon>Bacillota</taxon>
        <taxon>Bacilli</taxon>
        <taxon>Bacillales</taxon>
        <taxon>Bacillales Family X. Incertae Sedis</taxon>
        <taxon>Hydrogenibacillus</taxon>
    </lineage>
</organism>
<sequence>MVSAIRTAVGPEAILEASVGPHLGPAPLLVVPPERLRAVLAFLRDEPAFRFDFLNTLHGIDRPPDRMEVFYYLQSMESGHAVALKVVVPREDPRLPSVADLYPAADWQEREAYDHFGLHFEGHPNLRRILLPDDWVGPFFFWAGSVFGFSLIVMHCVGQMFAH</sequence>
<keyword evidence="2" id="KW-0812">Transmembrane</keyword>
<dbReference type="PANTHER" id="PTHR10884">
    <property type="entry name" value="NADH DEHYDROGENASE UBIQUINONE IRON-SULFUR PROTEIN 3"/>
    <property type="match status" value="1"/>
</dbReference>
<dbReference type="PANTHER" id="PTHR10884:SF14">
    <property type="entry name" value="NADH DEHYDROGENASE [UBIQUINONE] IRON-SULFUR PROTEIN 3, MITOCHONDRIAL"/>
    <property type="match status" value="1"/>
</dbReference>
<evidence type="ECO:0000313" key="5">
    <source>
        <dbReference type="Proteomes" id="UP000748108"/>
    </source>
</evidence>